<dbReference type="SUPFAM" id="SSF51197">
    <property type="entry name" value="Clavaminate synthase-like"/>
    <property type="match status" value="1"/>
</dbReference>
<evidence type="ECO:0000256" key="3">
    <source>
        <dbReference type="ARBA" id="ARBA00011738"/>
    </source>
</evidence>
<keyword evidence="4" id="KW-0479">Metal-binding</keyword>
<evidence type="ECO:0000256" key="7">
    <source>
        <dbReference type="ARBA" id="ARBA00023004"/>
    </source>
</evidence>
<dbReference type="InterPro" id="IPR008775">
    <property type="entry name" value="Phytyl_CoA_dOase-like"/>
</dbReference>
<proteinExistence type="inferred from homology"/>
<accession>A0A0D2AH30</accession>
<organism evidence="8 9">
    <name type="scientific">Cladophialophora immunda</name>
    <dbReference type="NCBI Taxonomy" id="569365"/>
    <lineage>
        <taxon>Eukaryota</taxon>
        <taxon>Fungi</taxon>
        <taxon>Dikarya</taxon>
        <taxon>Ascomycota</taxon>
        <taxon>Pezizomycotina</taxon>
        <taxon>Eurotiomycetes</taxon>
        <taxon>Chaetothyriomycetidae</taxon>
        <taxon>Chaetothyriales</taxon>
        <taxon>Herpotrichiellaceae</taxon>
        <taxon>Cladophialophora</taxon>
    </lineage>
</organism>
<keyword evidence="5" id="KW-0223">Dioxygenase</keyword>
<gene>
    <name evidence="8" type="ORF">PV07_09907</name>
</gene>
<evidence type="ECO:0000256" key="6">
    <source>
        <dbReference type="ARBA" id="ARBA00023002"/>
    </source>
</evidence>
<evidence type="ECO:0000256" key="4">
    <source>
        <dbReference type="ARBA" id="ARBA00022723"/>
    </source>
</evidence>
<dbReference type="STRING" id="569365.A0A0D2AH30"/>
<comment type="subunit">
    <text evidence="3">Homodimer.</text>
</comment>
<keyword evidence="7" id="KW-0408">Iron</keyword>
<dbReference type="PANTHER" id="PTHR20883">
    <property type="entry name" value="PHYTANOYL-COA DIOXYGENASE DOMAIN CONTAINING 1"/>
    <property type="match status" value="1"/>
</dbReference>
<reference evidence="8 9" key="1">
    <citation type="submission" date="2015-01" db="EMBL/GenBank/DDBJ databases">
        <title>The Genome Sequence of Cladophialophora immunda CBS83496.</title>
        <authorList>
            <consortium name="The Broad Institute Genomics Platform"/>
            <person name="Cuomo C."/>
            <person name="de Hoog S."/>
            <person name="Gorbushina A."/>
            <person name="Stielow B."/>
            <person name="Teixiera M."/>
            <person name="Abouelleil A."/>
            <person name="Chapman S.B."/>
            <person name="Priest M."/>
            <person name="Young S.K."/>
            <person name="Wortman J."/>
            <person name="Nusbaum C."/>
            <person name="Birren B."/>
        </authorList>
    </citation>
    <scope>NUCLEOTIDE SEQUENCE [LARGE SCALE GENOMIC DNA]</scope>
    <source>
        <strain evidence="8 9">CBS 83496</strain>
    </source>
</reference>
<dbReference type="GeneID" id="27349101"/>
<dbReference type="HOGENOM" id="CLU_047725_0_1_1"/>
<keyword evidence="9" id="KW-1185">Reference proteome</keyword>
<dbReference type="PANTHER" id="PTHR20883:SF45">
    <property type="entry name" value="PHYTANOYL-COA DIOXYGENASE FAMILY PROTEIN"/>
    <property type="match status" value="1"/>
</dbReference>
<sequence>MSCCLISLAKQVPLTLTLKVLQRGSNVNPADIKGRAVLLGHSNRSLIELEDTLTSFDMSPSRLEEPLPNAPAGGFPKHLAEDSRAAKVDVFDASSATVDNVVESLIRTGGCVVRNLVSRDDVRNIDADVRPYILKDQPWQGDFFPPETRRVTGLVQKSPTFTRKVLGNELYQEVCNRLISSTHDAWLGQKLERSVAPPQVNNTIVFSIAPGAKRQELHRDDMNYHNELPALDSHADYTVGRDCAVGLFVAGKKTTRANGATRFIPRSHLWAKTQPPNEDLCYYAELEPGDAFIMLASAYHGGSANTTTDEERLVFSCFMIKGTLRQEENQFLANSLDSVRQYDARLQKIIGYSVSMPWLGWVDFDDPRNLLLNGGQAKEKIDHYGS</sequence>
<comment type="cofactor">
    <cofactor evidence="1">
        <name>Fe cation</name>
        <dbReference type="ChEBI" id="CHEBI:24875"/>
    </cofactor>
</comment>
<dbReference type="AlphaFoldDB" id="A0A0D2AH30"/>
<dbReference type="GO" id="GO:0046872">
    <property type="term" value="F:metal ion binding"/>
    <property type="evidence" value="ECO:0007669"/>
    <property type="project" value="UniProtKB-KW"/>
</dbReference>
<evidence type="ECO:0000313" key="8">
    <source>
        <dbReference type="EMBL" id="KIW24177.1"/>
    </source>
</evidence>
<protein>
    <recommendedName>
        <fullName evidence="10">Phytanoyl-CoA dioxygenase</fullName>
    </recommendedName>
</protein>
<dbReference type="OrthoDB" id="445007at2759"/>
<keyword evidence="6" id="KW-0560">Oxidoreductase</keyword>
<dbReference type="Proteomes" id="UP000054466">
    <property type="component" value="Unassembled WGS sequence"/>
</dbReference>
<dbReference type="Gene3D" id="2.60.120.620">
    <property type="entry name" value="q2cbj1_9rhob like domain"/>
    <property type="match status" value="1"/>
</dbReference>
<evidence type="ECO:0000313" key="9">
    <source>
        <dbReference type="Proteomes" id="UP000054466"/>
    </source>
</evidence>
<name>A0A0D2AH30_9EURO</name>
<dbReference type="Pfam" id="PF05721">
    <property type="entry name" value="PhyH"/>
    <property type="match status" value="1"/>
</dbReference>
<dbReference type="EMBL" id="KN847045">
    <property type="protein sequence ID" value="KIW24177.1"/>
    <property type="molecule type" value="Genomic_DNA"/>
</dbReference>
<evidence type="ECO:0008006" key="10">
    <source>
        <dbReference type="Google" id="ProtNLM"/>
    </source>
</evidence>
<dbReference type="RefSeq" id="XP_016244393.1">
    <property type="nucleotide sequence ID" value="XM_016397202.1"/>
</dbReference>
<dbReference type="VEuPathDB" id="FungiDB:PV07_09907"/>
<evidence type="ECO:0000256" key="2">
    <source>
        <dbReference type="ARBA" id="ARBA00005830"/>
    </source>
</evidence>
<evidence type="ECO:0000256" key="5">
    <source>
        <dbReference type="ARBA" id="ARBA00022964"/>
    </source>
</evidence>
<dbReference type="GO" id="GO:0051213">
    <property type="term" value="F:dioxygenase activity"/>
    <property type="evidence" value="ECO:0007669"/>
    <property type="project" value="UniProtKB-KW"/>
</dbReference>
<evidence type="ECO:0000256" key="1">
    <source>
        <dbReference type="ARBA" id="ARBA00001962"/>
    </source>
</evidence>
<comment type="similarity">
    <text evidence="2">Belongs to the PhyH family.</text>
</comment>